<dbReference type="SUPFAM" id="SSF52200">
    <property type="entry name" value="Toll/Interleukin receptor TIR domain"/>
    <property type="match status" value="1"/>
</dbReference>
<dbReference type="PANTHER" id="PTHR12697">
    <property type="entry name" value="PBS LYASE HEAT-LIKE PROTEIN"/>
    <property type="match status" value="1"/>
</dbReference>
<dbReference type="GO" id="GO:0016491">
    <property type="term" value="F:oxidoreductase activity"/>
    <property type="evidence" value="ECO:0007669"/>
    <property type="project" value="TreeGrafter"/>
</dbReference>
<dbReference type="SUPFAM" id="SSF48371">
    <property type="entry name" value="ARM repeat"/>
    <property type="match status" value="1"/>
</dbReference>
<dbReference type="InterPro" id="IPR016024">
    <property type="entry name" value="ARM-type_fold"/>
</dbReference>
<dbReference type="Pfam" id="PF13646">
    <property type="entry name" value="HEAT_2"/>
    <property type="match status" value="1"/>
</dbReference>
<evidence type="ECO:0008006" key="3">
    <source>
        <dbReference type="Google" id="ProtNLM"/>
    </source>
</evidence>
<dbReference type="OrthoDB" id="427509at2759"/>
<dbReference type="InterPro" id="IPR035897">
    <property type="entry name" value="Toll_tir_struct_dom_sf"/>
</dbReference>
<dbReference type="RefSeq" id="XP_038059076.1">
    <property type="nucleotide sequence ID" value="XM_038203148.1"/>
</dbReference>
<dbReference type="InterPro" id="IPR011989">
    <property type="entry name" value="ARM-like"/>
</dbReference>
<organism evidence="1 2">
    <name type="scientific">Patiria miniata</name>
    <name type="common">Bat star</name>
    <name type="synonym">Asterina miniata</name>
    <dbReference type="NCBI Taxonomy" id="46514"/>
    <lineage>
        <taxon>Eukaryota</taxon>
        <taxon>Metazoa</taxon>
        <taxon>Echinodermata</taxon>
        <taxon>Eleutherozoa</taxon>
        <taxon>Asterozoa</taxon>
        <taxon>Asteroidea</taxon>
        <taxon>Valvatacea</taxon>
        <taxon>Valvatida</taxon>
        <taxon>Asterinidae</taxon>
        <taxon>Patiria</taxon>
    </lineage>
</organism>
<dbReference type="RefSeq" id="XP_038059077.1">
    <property type="nucleotide sequence ID" value="XM_038203149.1"/>
</dbReference>
<name>A0A914A6N8_PATMI</name>
<evidence type="ECO:0000313" key="1">
    <source>
        <dbReference type="EnsemblMetazoa" id="XP_038059076.1"/>
    </source>
</evidence>
<dbReference type="EnsemblMetazoa" id="XM_038203149.1">
    <property type="protein sequence ID" value="XP_038059077.1"/>
    <property type="gene ID" value="LOC119730314"/>
</dbReference>
<dbReference type="Proteomes" id="UP000887568">
    <property type="component" value="Unplaced"/>
</dbReference>
<reference evidence="1" key="1">
    <citation type="submission" date="2022-11" db="UniProtKB">
        <authorList>
            <consortium name="EnsemblMetazoa"/>
        </authorList>
    </citation>
    <scope>IDENTIFICATION</scope>
</reference>
<accession>A0A914A6N8</accession>
<proteinExistence type="predicted"/>
<dbReference type="Gene3D" id="1.25.10.10">
    <property type="entry name" value="Leucine-rich Repeat Variant"/>
    <property type="match status" value="1"/>
</dbReference>
<keyword evidence="2" id="KW-1185">Reference proteome</keyword>
<evidence type="ECO:0000313" key="2">
    <source>
        <dbReference type="Proteomes" id="UP000887568"/>
    </source>
</evidence>
<dbReference type="OMA" id="WTEFRDK"/>
<sequence length="403" mass="46136">MVYCSDVYFIYNNEDEDFKDYLSKKLQSDKLSVWNGETTHGQGLIDSKAVVIIMSTTSTKDQHCDDEVSLAYISDTPIFPVTRQSFVDLEPTLSFSMKLMVAKLNWMFFENDQQKAENYPVLLTSIRTALAIITDEAAENQEGQGDEEETAQAWEDRPNTAMTLREGKDFWEDKFGDATEVPWLEFRDKFLEQYKSQIMDQFTEDKVQWMTNLLYGDVLLLRKVVTKHTYEMFCRHKPNKPRDPDRFYNRLVNYAKGCIAMRGVFNMESTVRLDAIQKLGQFKTQAVLTSLLDLSADKDANTRAVAAIALGKTGIKSRRVSQRMIKLLSDEDRLVREAACISLGHMQIESAVPHIVNVWRMDIISHVRAAAEVALSLINSDRARQAIQMTKVLSTEMKDLSVE</sequence>
<dbReference type="AlphaFoldDB" id="A0A914A6N8"/>
<protein>
    <recommendedName>
        <fullName evidence="3">TIR domain-containing protein</fullName>
    </recommendedName>
</protein>
<dbReference type="EnsemblMetazoa" id="XM_038203148.1">
    <property type="protein sequence ID" value="XP_038059076.1"/>
    <property type="gene ID" value="LOC119730314"/>
</dbReference>
<dbReference type="GeneID" id="119730314"/>
<dbReference type="PANTHER" id="PTHR12697:SF15">
    <property type="entry name" value="TIR DOMAIN-CONTAINING PROTEIN"/>
    <property type="match status" value="1"/>
</dbReference>